<dbReference type="Pfam" id="PF07730">
    <property type="entry name" value="HisKA_3"/>
    <property type="match status" value="1"/>
</dbReference>
<keyword evidence="9" id="KW-1133">Transmembrane helix</keyword>
<dbReference type="Proteomes" id="UP000256253">
    <property type="component" value="Unassembled WGS sequence"/>
</dbReference>
<evidence type="ECO:0000256" key="3">
    <source>
        <dbReference type="ARBA" id="ARBA00022553"/>
    </source>
</evidence>
<evidence type="ECO:0000256" key="5">
    <source>
        <dbReference type="ARBA" id="ARBA00022741"/>
    </source>
</evidence>
<dbReference type="InterPro" id="IPR050482">
    <property type="entry name" value="Sensor_HK_TwoCompSys"/>
</dbReference>
<gene>
    <name evidence="11" type="ORF">DFJ65_2631</name>
</gene>
<dbReference type="RefSeq" id="WP_147301390.1">
    <property type="nucleotide sequence ID" value="NZ_QTUA01000001.1"/>
</dbReference>
<keyword evidence="5" id="KW-0547">Nucleotide-binding</keyword>
<dbReference type="OrthoDB" id="227596at2"/>
<evidence type="ECO:0000256" key="6">
    <source>
        <dbReference type="ARBA" id="ARBA00022777"/>
    </source>
</evidence>
<keyword evidence="3" id="KW-0597">Phosphoprotein</keyword>
<evidence type="ECO:0000256" key="2">
    <source>
        <dbReference type="ARBA" id="ARBA00012438"/>
    </source>
</evidence>
<evidence type="ECO:0000256" key="4">
    <source>
        <dbReference type="ARBA" id="ARBA00022679"/>
    </source>
</evidence>
<keyword evidence="12" id="KW-1185">Reference proteome</keyword>
<evidence type="ECO:0000256" key="1">
    <source>
        <dbReference type="ARBA" id="ARBA00000085"/>
    </source>
</evidence>
<accession>A0A3D9UQ27</accession>
<dbReference type="CDD" id="cd16917">
    <property type="entry name" value="HATPase_UhpB-NarQ-NarX-like"/>
    <property type="match status" value="1"/>
</dbReference>
<organism evidence="11 12">
    <name type="scientific">Calidifontibacter indicus</name>
    <dbReference type="NCBI Taxonomy" id="419650"/>
    <lineage>
        <taxon>Bacteria</taxon>
        <taxon>Bacillati</taxon>
        <taxon>Actinomycetota</taxon>
        <taxon>Actinomycetes</taxon>
        <taxon>Micrococcales</taxon>
        <taxon>Dermacoccaceae</taxon>
        <taxon>Calidifontibacter</taxon>
    </lineage>
</organism>
<dbReference type="PANTHER" id="PTHR24421">
    <property type="entry name" value="NITRATE/NITRITE SENSOR PROTEIN NARX-RELATED"/>
    <property type="match status" value="1"/>
</dbReference>
<dbReference type="PANTHER" id="PTHR24421:SF10">
    <property type="entry name" value="NITRATE_NITRITE SENSOR PROTEIN NARQ"/>
    <property type="match status" value="1"/>
</dbReference>
<evidence type="ECO:0000256" key="8">
    <source>
        <dbReference type="ARBA" id="ARBA00023012"/>
    </source>
</evidence>
<dbReference type="GO" id="GO:0016020">
    <property type="term" value="C:membrane"/>
    <property type="evidence" value="ECO:0007669"/>
    <property type="project" value="InterPro"/>
</dbReference>
<evidence type="ECO:0000259" key="10">
    <source>
        <dbReference type="Pfam" id="PF07730"/>
    </source>
</evidence>
<protein>
    <recommendedName>
        <fullName evidence="2">histidine kinase</fullName>
        <ecNumber evidence="2">2.7.13.3</ecNumber>
    </recommendedName>
</protein>
<dbReference type="EMBL" id="QTUA01000001">
    <property type="protein sequence ID" value="REF31562.1"/>
    <property type="molecule type" value="Genomic_DNA"/>
</dbReference>
<proteinExistence type="predicted"/>
<sequence>MSRLRRVEAVAIVVAVLLLVVAPPAVSRARIGPADFAVLALVVLSGVTLVGWRRHPRAVAVVGLGLSFGATVVDGWAAHTSVVPDSAMLIVTALCTVAGTAWHGRELWWVVGAGIVLLELSLVVQPESPVGLLMFTVPGFVVGAVYRARNETARELAVRAKELEDEQELFAQIVRRHERARIAAELHDIIGHAMSVMVIQAAAGQRLSTVDADRTEQVFAAIAESARQGRRELRRLVELLGGDNVPGPDLALIDELVDRACDSGLKVSCVVAAERDAVDTATAHVAFRVVQESLTNALRHAPGAEVNAYVGLDGDALAVRVENDASSSPTLSLVGTRTGLDGLRQRVEQSGGRLRSGPTARGGWLVEATIPVSRAG</sequence>
<dbReference type="GO" id="GO:0000155">
    <property type="term" value="F:phosphorelay sensor kinase activity"/>
    <property type="evidence" value="ECO:0007669"/>
    <property type="project" value="InterPro"/>
</dbReference>
<feature type="transmembrane region" description="Helical" evidence="9">
    <location>
        <begin position="130"/>
        <end position="146"/>
    </location>
</feature>
<keyword evidence="6 11" id="KW-0418">Kinase</keyword>
<keyword evidence="7" id="KW-0067">ATP-binding</keyword>
<dbReference type="GO" id="GO:0005524">
    <property type="term" value="F:ATP binding"/>
    <property type="evidence" value="ECO:0007669"/>
    <property type="project" value="UniProtKB-KW"/>
</dbReference>
<dbReference type="SUPFAM" id="SSF55874">
    <property type="entry name" value="ATPase domain of HSP90 chaperone/DNA topoisomerase II/histidine kinase"/>
    <property type="match status" value="1"/>
</dbReference>
<feature type="transmembrane region" description="Helical" evidence="9">
    <location>
        <begin position="107"/>
        <end position="124"/>
    </location>
</feature>
<feature type="transmembrane region" description="Helical" evidence="9">
    <location>
        <begin position="34"/>
        <end position="52"/>
    </location>
</feature>
<keyword evidence="9" id="KW-0812">Transmembrane</keyword>
<reference evidence="11 12" key="1">
    <citation type="submission" date="2018-08" db="EMBL/GenBank/DDBJ databases">
        <title>Sequencing the genomes of 1000 actinobacteria strains.</title>
        <authorList>
            <person name="Klenk H.-P."/>
        </authorList>
    </citation>
    <scope>NUCLEOTIDE SEQUENCE [LARGE SCALE GENOMIC DNA]</scope>
    <source>
        <strain evidence="11 12">DSM 22967</strain>
    </source>
</reference>
<name>A0A3D9UQ27_9MICO</name>
<evidence type="ECO:0000256" key="7">
    <source>
        <dbReference type="ARBA" id="ARBA00022840"/>
    </source>
</evidence>
<dbReference type="AlphaFoldDB" id="A0A3D9UQ27"/>
<dbReference type="InterPro" id="IPR036890">
    <property type="entry name" value="HATPase_C_sf"/>
</dbReference>
<dbReference type="Gene3D" id="1.20.5.1930">
    <property type="match status" value="1"/>
</dbReference>
<evidence type="ECO:0000313" key="12">
    <source>
        <dbReference type="Proteomes" id="UP000256253"/>
    </source>
</evidence>
<keyword evidence="9" id="KW-0472">Membrane</keyword>
<feature type="transmembrane region" description="Helical" evidence="9">
    <location>
        <begin position="83"/>
        <end position="102"/>
    </location>
</feature>
<evidence type="ECO:0000256" key="9">
    <source>
        <dbReference type="SAM" id="Phobius"/>
    </source>
</evidence>
<dbReference type="EC" id="2.7.13.3" evidence="2"/>
<evidence type="ECO:0000313" key="11">
    <source>
        <dbReference type="EMBL" id="REF31562.1"/>
    </source>
</evidence>
<dbReference type="GO" id="GO:0046983">
    <property type="term" value="F:protein dimerization activity"/>
    <property type="evidence" value="ECO:0007669"/>
    <property type="project" value="InterPro"/>
</dbReference>
<dbReference type="InterPro" id="IPR011712">
    <property type="entry name" value="Sig_transdc_His_kin_sub3_dim/P"/>
</dbReference>
<comment type="catalytic activity">
    <reaction evidence="1">
        <text>ATP + protein L-histidine = ADP + protein N-phospho-L-histidine.</text>
        <dbReference type="EC" id="2.7.13.3"/>
    </reaction>
</comment>
<dbReference type="Gene3D" id="3.30.565.10">
    <property type="entry name" value="Histidine kinase-like ATPase, C-terminal domain"/>
    <property type="match status" value="1"/>
</dbReference>
<comment type="caution">
    <text evidence="11">The sequence shown here is derived from an EMBL/GenBank/DDBJ whole genome shotgun (WGS) entry which is preliminary data.</text>
</comment>
<keyword evidence="4" id="KW-0808">Transferase</keyword>
<feature type="domain" description="Signal transduction histidine kinase subgroup 3 dimerisation and phosphoacceptor" evidence="10">
    <location>
        <begin position="178"/>
        <end position="240"/>
    </location>
</feature>
<keyword evidence="8" id="KW-0902">Two-component regulatory system</keyword>
<feature type="transmembrane region" description="Helical" evidence="9">
    <location>
        <begin position="59"/>
        <end position="77"/>
    </location>
</feature>